<keyword evidence="4 14" id="KW-1003">Cell membrane</keyword>
<evidence type="ECO:0000256" key="9">
    <source>
        <dbReference type="ARBA" id="ARBA00022729"/>
    </source>
</evidence>
<dbReference type="InterPro" id="IPR042235">
    <property type="entry name" value="ZP-C_dom"/>
</dbReference>
<gene>
    <name evidence="16" type="primary">LOC109898371</name>
</gene>
<dbReference type="GeneTree" id="ENSGT01030000234567"/>
<keyword evidence="6 14" id="KW-0272">Extracellular matrix</keyword>
<dbReference type="InterPro" id="IPR048290">
    <property type="entry name" value="ZP_chr"/>
</dbReference>
<evidence type="ECO:0000256" key="6">
    <source>
        <dbReference type="ARBA" id="ARBA00022530"/>
    </source>
</evidence>
<evidence type="ECO:0000256" key="11">
    <source>
        <dbReference type="ARBA" id="ARBA00023136"/>
    </source>
</evidence>
<keyword evidence="13" id="KW-0325">Glycoprotein</keyword>
<dbReference type="GO" id="GO:0005886">
    <property type="term" value="C:plasma membrane"/>
    <property type="evidence" value="ECO:0007669"/>
    <property type="project" value="UniProtKB-SubCell"/>
</dbReference>
<dbReference type="GO" id="GO:0035804">
    <property type="term" value="F:structural constituent of egg coat"/>
    <property type="evidence" value="ECO:0007669"/>
    <property type="project" value="UniProtKB-UniRule"/>
</dbReference>
<protein>
    <recommendedName>
        <fullName evidence="3 14">Zona pellucida sperm-binding protein 3</fullName>
    </recommendedName>
</protein>
<dbReference type="PANTHER" id="PTHR11576:SF2">
    <property type="entry name" value="ZONA PELLUCIDA SPERM-BINDING PROTEIN 3"/>
    <property type="match status" value="1"/>
</dbReference>
<evidence type="ECO:0000256" key="12">
    <source>
        <dbReference type="ARBA" id="ARBA00023157"/>
    </source>
</evidence>
<reference evidence="16" key="2">
    <citation type="submission" date="2025-09" db="UniProtKB">
        <authorList>
            <consortium name="Ensembl"/>
        </authorList>
    </citation>
    <scope>IDENTIFICATION</scope>
</reference>
<evidence type="ECO:0000256" key="7">
    <source>
        <dbReference type="ARBA" id="ARBA00022685"/>
    </source>
</evidence>
<dbReference type="GO" id="GO:0007339">
    <property type="term" value="P:binding of sperm to zona pellucida"/>
    <property type="evidence" value="ECO:0007669"/>
    <property type="project" value="UniProtKB-UniRule"/>
</dbReference>
<dbReference type="FunFam" id="2.60.40.3210:FF:000001">
    <property type="entry name" value="Zona pellucida sperm-binding protein 3"/>
    <property type="match status" value="1"/>
</dbReference>
<dbReference type="Proteomes" id="UP000694557">
    <property type="component" value="Unassembled WGS sequence"/>
</dbReference>
<dbReference type="GO" id="GO:0035803">
    <property type="term" value="P:egg coat formation"/>
    <property type="evidence" value="ECO:0007669"/>
    <property type="project" value="UniProtKB-UniRule"/>
</dbReference>
<keyword evidence="12 14" id="KW-1015">Disulfide bond</keyword>
<dbReference type="FunFam" id="2.60.40.4100:FF:000002">
    <property type="entry name" value="Zona pellucida sperm-binding protein 3"/>
    <property type="match status" value="1"/>
</dbReference>
<name>A0A8C7FDH9_ONCKI</name>
<dbReference type="SMART" id="SM00241">
    <property type="entry name" value="ZP"/>
    <property type="match status" value="1"/>
</dbReference>
<dbReference type="Gene3D" id="2.60.40.4100">
    <property type="entry name" value="Zona pellucida, ZP-C domain"/>
    <property type="match status" value="1"/>
</dbReference>
<evidence type="ECO:0000256" key="14">
    <source>
        <dbReference type="RuleBase" id="RU367066"/>
    </source>
</evidence>
<organism evidence="16 17">
    <name type="scientific">Oncorhynchus kisutch</name>
    <name type="common">Coho salmon</name>
    <name type="synonym">Salmo kisutch</name>
    <dbReference type="NCBI Taxonomy" id="8019"/>
    <lineage>
        <taxon>Eukaryota</taxon>
        <taxon>Metazoa</taxon>
        <taxon>Chordata</taxon>
        <taxon>Craniata</taxon>
        <taxon>Vertebrata</taxon>
        <taxon>Euteleostomi</taxon>
        <taxon>Actinopterygii</taxon>
        <taxon>Neopterygii</taxon>
        <taxon>Teleostei</taxon>
        <taxon>Protacanthopterygii</taxon>
        <taxon>Salmoniformes</taxon>
        <taxon>Salmonidae</taxon>
        <taxon>Salmoninae</taxon>
        <taxon>Oncorhynchus</taxon>
    </lineage>
</organism>
<dbReference type="PROSITE" id="PS51034">
    <property type="entry name" value="ZP_2"/>
    <property type="match status" value="1"/>
</dbReference>
<evidence type="ECO:0000256" key="4">
    <source>
        <dbReference type="ARBA" id="ARBA00022475"/>
    </source>
</evidence>
<reference evidence="16" key="1">
    <citation type="submission" date="2025-08" db="UniProtKB">
        <authorList>
            <consortium name="Ensembl"/>
        </authorList>
    </citation>
    <scope>IDENTIFICATION</scope>
</reference>
<dbReference type="Pfam" id="PF23344">
    <property type="entry name" value="ZP-N"/>
    <property type="match status" value="1"/>
</dbReference>
<keyword evidence="5 14" id="KW-0964">Secreted</keyword>
<evidence type="ECO:0000256" key="8">
    <source>
        <dbReference type="ARBA" id="ARBA00022692"/>
    </source>
</evidence>
<dbReference type="GO" id="GO:0032190">
    <property type="term" value="F:acrosin binding"/>
    <property type="evidence" value="ECO:0007669"/>
    <property type="project" value="TreeGrafter"/>
</dbReference>
<dbReference type="Gene3D" id="2.60.40.3210">
    <property type="entry name" value="Zona pellucida, ZP-N domain"/>
    <property type="match status" value="1"/>
</dbReference>
<dbReference type="GO" id="GO:0035805">
    <property type="term" value="C:egg coat"/>
    <property type="evidence" value="ECO:0007669"/>
    <property type="project" value="UniProtKB-SubCell"/>
</dbReference>
<comment type="subcellular location">
    <subcellularLocation>
        <location evidence="1">Secreted</location>
        <location evidence="1">Extracellular space</location>
        <location evidence="1">Extracellular matrix</location>
    </subcellularLocation>
    <subcellularLocation>
        <location evidence="14">Zona pellucida</location>
    </subcellularLocation>
    <subcellularLocation>
        <location evidence="14">Cell membrane</location>
        <topology evidence="14">Single-pass type I membrane protein</topology>
    </subcellularLocation>
</comment>
<comment type="domain">
    <text evidence="14">The ZP domain is involved in the polymerization of the ZP proteins to form the zona pellucida.</text>
</comment>
<keyword evidence="7 14" id="KW-0165">Cleavage on pair of basic residues</keyword>
<evidence type="ECO:0000313" key="16">
    <source>
        <dbReference type="Ensembl" id="ENSOKIP00005026446.1"/>
    </source>
</evidence>
<comment type="similarity">
    <text evidence="2 14">Belongs to the ZP domain family. ZPC subfamily.</text>
</comment>
<comment type="PTM">
    <text evidence="14">Proteolytically cleaved before the transmembrane segment to yield the secreted ectodomain incorporated in the zona pellucida.</text>
</comment>
<keyword evidence="10" id="KW-1133">Transmembrane helix</keyword>
<accession>A0A8C7FDH9</accession>
<dbReference type="InterPro" id="IPR055356">
    <property type="entry name" value="ZP-N"/>
</dbReference>
<evidence type="ECO:0000256" key="3">
    <source>
        <dbReference type="ARBA" id="ARBA00017980"/>
    </source>
</evidence>
<dbReference type="Ensembl" id="ENSOKIT00005027972.1">
    <property type="protein sequence ID" value="ENSOKIP00005026446.1"/>
    <property type="gene ID" value="ENSOKIG00005011408.1"/>
</dbReference>
<dbReference type="AlphaFoldDB" id="A0A8C7FDH9"/>
<feature type="domain" description="ZP" evidence="15">
    <location>
        <begin position="28"/>
        <end position="281"/>
    </location>
</feature>
<evidence type="ECO:0000256" key="13">
    <source>
        <dbReference type="ARBA" id="ARBA00023180"/>
    </source>
</evidence>
<sequence length="318" mass="35425">SVTPIRPPRTGVAHPCFETVPVNTVGVKCGENLVQVEVKQDLFGIGQLIQPAHLTLGGCAAVGEDVEAQRLIFESELQGCGSKLEMVEDAFIYTFYLLYKPINFAMTNVHFSPCRKLNVSSNALKPTWTFFADSKLVEEQLYFSLKLMTDDWQIERASSQYFLGDLIRMEASILQYHHVPLRVFVESCVATLVPDINSKPRYSFIENDGCLVDAALMGTSSQFLPRSQDHKLQIQLETFIFKQQYAEMDLIYITCHHLKATAASSPTYAEGKACSFVNGWWSADGDDQVCGCCDTTCTMRRARAISIHAAVLGPISIQ</sequence>
<keyword evidence="11" id="KW-0472">Membrane</keyword>
<keyword evidence="8" id="KW-0812">Transmembrane</keyword>
<dbReference type="GO" id="GO:2000344">
    <property type="term" value="P:positive regulation of acrosome reaction"/>
    <property type="evidence" value="ECO:0007669"/>
    <property type="project" value="UniProtKB-UniRule"/>
</dbReference>
<dbReference type="PRINTS" id="PR00023">
    <property type="entry name" value="ZPELLUCIDA"/>
</dbReference>
<dbReference type="InterPro" id="IPR055355">
    <property type="entry name" value="ZP-C"/>
</dbReference>
<dbReference type="InterPro" id="IPR001507">
    <property type="entry name" value="ZP_dom"/>
</dbReference>
<dbReference type="PANTHER" id="PTHR11576">
    <property type="entry name" value="ZONA PELLUCIDA SPERM-BINDING PROTEIN 3"/>
    <property type="match status" value="1"/>
</dbReference>
<evidence type="ECO:0000256" key="5">
    <source>
        <dbReference type="ARBA" id="ARBA00022525"/>
    </source>
</evidence>
<evidence type="ECO:0000313" key="17">
    <source>
        <dbReference type="Proteomes" id="UP000694557"/>
    </source>
</evidence>
<evidence type="ECO:0000256" key="10">
    <source>
        <dbReference type="ARBA" id="ARBA00022989"/>
    </source>
</evidence>
<evidence type="ECO:0000256" key="2">
    <source>
        <dbReference type="ARBA" id="ARBA00006735"/>
    </source>
</evidence>
<evidence type="ECO:0000259" key="15">
    <source>
        <dbReference type="PROSITE" id="PS51034"/>
    </source>
</evidence>
<evidence type="ECO:0000256" key="1">
    <source>
        <dbReference type="ARBA" id="ARBA00004498"/>
    </source>
</evidence>
<keyword evidence="9 14" id="KW-0732">Signal</keyword>
<keyword evidence="17" id="KW-1185">Reference proteome</keyword>
<proteinExistence type="inferred from homology"/>
<dbReference type="Pfam" id="PF00100">
    <property type="entry name" value="Zona_pellucida"/>
    <property type="match status" value="1"/>
</dbReference>
<comment type="function">
    <text evidence="14">Component of the zona pellucida, an extracellular matrix surrounding oocytes which mediates sperm binding, induction of the acrosome reaction and prevents post-fertilization polyspermy. The zona pellucida is composed of 3 to 4 glycoproteins, ZP1, ZP2, ZP3, and ZP4. ZP3 is essential for sperm binding and zona matrix formation.</text>
</comment>